<dbReference type="GO" id="GO:0005737">
    <property type="term" value="C:cytoplasm"/>
    <property type="evidence" value="ECO:0007669"/>
    <property type="project" value="UniProtKB-SubCell"/>
</dbReference>
<dbReference type="Gene3D" id="2.60.210.10">
    <property type="entry name" value="Apoptosis, Tumor Necrosis Factor Receptor Associated Protein 2, Chain A"/>
    <property type="match status" value="1"/>
</dbReference>
<dbReference type="SUPFAM" id="SSF49599">
    <property type="entry name" value="TRAF domain-like"/>
    <property type="match status" value="2"/>
</dbReference>
<evidence type="ECO:0000256" key="1">
    <source>
        <dbReference type="ARBA" id="ARBA00004496"/>
    </source>
</evidence>
<dbReference type="PROSITE" id="PS50089">
    <property type="entry name" value="ZF_RING_2"/>
    <property type="match status" value="1"/>
</dbReference>
<dbReference type="InterPro" id="IPR002083">
    <property type="entry name" value="MATH/TRAF_dom"/>
</dbReference>
<accession>A0A7M5V8Y6</accession>
<keyword evidence="13" id="KW-1185">Reference proteome</keyword>
<keyword evidence="4" id="KW-0677">Repeat</keyword>
<dbReference type="PROSITE" id="PS50145">
    <property type="entry name" value="ZF_TRAF"/>
    <property type="match status" value="1"/>
</dbReference>
<dbReference type="InterPro" id="IPR001841">
    <property type="entry name" value="Znf_RING"/>
</dbReference>
<evidence type="ECO:0000313" key="13">
    <source>
        <dbReference type="Proteomes" id="UP000594262"/>
    </source>
</evidence>
<dbReference type="GO" id="GO:0007165">
    <property type="term" value="P:signal transduction"/>
    <property type="evidence" value="ECO:0007669"/>
    <property type="project" value="InterPro"/>
</dbReference>
<keyword evidence="2" id="KW-0963">Cytoplasm</keyword>
<dbReference type="Proteomes" id="UP000594262">
    <property type="component" value="Unplaced"/>
</dbReference>
<evidence type="ECO:0000256" key="3">
    <source>
        <dbReference type="ARBA" id="ARBA00022723"/>
    </source>
</evidence>
<dbReference type="GO" id="GO:0042981">
    <property type="term" value="P:regulation of apoptotic process"/>
    <property type="evidence" value="ECO:0007669"/>
    <property type="project" value="InterPro"/>
</dbReference>
<evidence type="ECO:0000256" key="4">
    <source>
        <dbReference type="ARBA" id="ARBA00022737"/>
    </source>
</evidence>
<evidence type="ECO:0000259" key="9">
    <source>
        <dbReference type="PROSITE" id="PS50089"/>
    </source>
</evidence>
<name>A0A7M5V8Y6_9CNID</name>
<dbReference type="SMART" id="SM00184">
    <property type="entry name" value="RING"/>
    <property type="match status" value="1"/>
</dbReference>
<dbReference type="Pfam" id="PF00097">
    <property type="entry name" value="zf-C3HC4"/>
    <property type="match status" value="1"/>
</dbReference>
<evidence type="ECO:0000256" key="2">
    <source>
        <dbReference type="ARBA" id="ARBA00022490"/>
    </source>
</evidence>
<keyword evidence="5 7" id="KW-0863">Zinc-finger</keyword>
<sequence length="551" mass="64655">MAASNPKEYGFDVKFVEKLDRDNIKCAICFMVLREPLQGSTCGHRYCKKCIEDFHEKNPKKCPQDWQDNEWFKDLGKEREILDLKIRCKNHRDGCTWQNELRDQEEHLKTCDFETIQCNLRCGEPVLRKNLQNHLDKDCPLISTCEYSDFGCLFKGTRDQLYNHMSQAINQHFSLEMKHEIRNVKKEFSDKLQEKDLRIQEITKEFDAQLKERDDEIKRLRKDVEDAKKDFQRASNEINENHKAIDETKKDFTRVIDETKIDQQKAIEETKKDFIGVVNETKIEQQKGIEETKKDFTRVIDETKIEQQTAIEETKKDVTQVVNQTKVEQQKVIEETKKDFTRVVNETKNEQQKILNESMENLSARLDATDKNTHEFINSALRERSDHVHNLNKKLAEENKLTLQILSLPQCPYYSFTIENFKTQFEEAKKNNKIISSQNFLTANGYLGLLEIYLNGYGSGKDNHVSVYFRILKGPYDNSLKWPIPWKSFSITLLVNNREIGKELHQSSSDGGIWKDHFIRPIGDEVIWVRFSGKQMESPGNESGRLDVSFN</sequence>
<dbReference type="GO" id="GO:0031625">
    <property type="term" value="F:ubiquitin protein ligase binding"/>
    <property type="evidence" value="ECO:0007669"/>
    <property type="project" value="TreeGrafter"/>
</dbReference>
<dbReference type="EnsemblMetazoa" id="CLYHEMT008153.1">
    <property type="protein sequence ID" value="CLYHEMP008153.1"/>
    <property type="gene ID" value="CLYHEMG008153"/>
</dbReference>
<dbReference type="PROSITE" id="PS00518">
    <property type="entry name" value="ZF_RING_1"/>
    <property type="match status" value="1"/>
</dbReference>
<organism evidence="12 13">
    <name type="scientific">Clytia hemisphaerica</name>
    <dbReference type="NCBI Taxonomy" id="252671"/>
    <lineage>
        <taxon>Eukaryota</taxon>
        <taxon>Metazoa</taxon>
        <taxon>Cnidaria</taxon>
        <taxon>Hydrozoa</taxon>
        <taxon>Hydroidolina</taxon>
        <taxon>Leptothecata</taxon>
        <taxon>Obeliida</taxon>
        <taxon>Clytiidae</taxon>
        <taxon>Clytia</taxon>
    </lineage>
</organism>
<evidence type="ECO:0000256" key="5">
    <source>
        <dbReference type="ARBA" id="ARBA00022771"/>
    </source>
</evidence>
<evidence type="ECO:0000256" key="6">
    <source>
        <dbReference type="ARBA" id="ARBA00022833"/>
    </source>
</evidence>
<dbReference type="InterPro" id="IPR018957">
    <property type="entry name" value="Znf_C3HC4_RING-type"/>
</dbReference>
<dbReference type="InterPro" id="IPR017907">
    <property type="entry name" value="Znf_RING_CS"/>
</dbReference>
<evidence type="ECO:0000313" key="12">
    <source>
        <dbReference type="EnsemblMetazoa" id="CLYHEMP008153.1"/>
    </source>
</evidence>
<feature type="zinc finger region" description="TRAF-type" evidence="7">
    <location>
        <begin position="107"/>
        <end position="161"/>
    </location>
</feature>
<evidence type="ECO:0000259" key="11">
    <source>
        <dbReference type="PROSITE" id="PS50145"/>
    </source>
</evidence>
<dbReference type="AlphaFoldDB" id="A0A7M5V8Y6"/>
<evidence type="ECO:0000259" key="10">
    <source>
        <dbReference type="PROSITE" id="PS50144"/>
    </source>
</evidence>
<dbReference type="GO" id="GO:0008270">
    <property type="term" value="F:zinc ion binding"/>
    <property type="evidence" value="ECO:0007669"/>
    <property type="project" value="UniProtKB-KW"/>
</dbReference>
<keyword evidence="8" id="KW-0175">Coiled coil</keyword>
<comment type="subcellular location">
    <subcellularLocation>
        <location evidence="1">Cytoplasm</location>
    </subcellularLocation>
</comment>
<feature type="domain" description="TRAF-type" evidence="11">
    <location>
        <begin position="107"/>
        <end position="161"/>
    </location>
</feature>
<feature type="domain" description="RING-type" evidence="9">
    <location>
        <begin position="26"/>
        <end position="65"/>
    </location>
</feature>
<protein>
    <submittedName>
        <fullName evidence="12">Uncharacterized protein</fullName>
    </submittedName>
</protein>
<reference evidence="12" key="1">
    <citation type="submission" date="2021-01" db="UniProtKB">
        <authorList>
            <consortium name="EnsemblMetazoa"/>
        </authorList>
    </citation>
    <scope>IDENTIFICATION</scope>
</reference>
<dbReference type="Gene3D" id="3.30.40.10">
    <property type="entry name" value="Zinc/RING finger domain, C3HC4 (zinc finger)"/>
    <property type="match status" value="2"/>
</dbReference>
<dbReference type="SUPFAM" id="SSF57850">
    <property type="entry name" value="RING/U-box"/>
    <property type="match status" value="1"/>
</dbReference>
<dbReference type="OrthoDB" id="10051587at2759"/>
<dbReference type="GO" id="GO:0005164">
    <property type="term" value="F:tumor necrosis factor receptor binding"/>
    <property type="evidence" value="ECO:0007669"/>
    <property type="project" value="TreeGrafter"/>
</dbReference>
<dbReference type="Pfam" id="PF22486">
    <property type="entry name" value="MATH_2"/>
    <property type="match status" value="1"/>
</dbReference>
<dbReference type="PIRSF" id="PIRSF015614">
    <property type="entry name" value="TRAF"/>
    <property type="match status" value="1"/>
</dbReference>
<dbReference type="InterPro" id="IPR013083">
    <property type="entry name" value="Znf_RING/FYVE/PHD"/>
</dbReference>
<evidence type="ECO:0000256" key="8">
    <source>
        <dbReference type="SAM" id="Coils"/>
    </source>
</evidence>
<keyword evidence="6 7" id="KW-0862">Zinc</keyword>
<dbReference type="InterPro" id="IPR008974">
    <property type="entry name" value="TRAF-like"/>
</dbReference>
<dbReference type="GO" id="GO:0043122">
    <property type="term" value="P:regulation of canonical NF-kappaB signal transduction"/>
    <property type="evidence" value="ECO:0007669"/>
    <property type="project" value="TreeGrafter"/>
</dbReference>
<dbReference type="PANTHER" id="PTHR10131">
    <property type="entry name" value="TNF RECEPTOR ASSOCIATED FACTOR"/>
    <property type="match status" value="1"/>
</dbReference>
<feature type="domain" description="MATH" evidence="10">
    <location>
        <begin position="411"/>
        <end position="551"/>
    </location>
</feature>
<proteinExistence type="predicted"/>
<dbReference type="InterPro" id="IPR001293">
    <property type="entry name" value="Znf_TRAF"/>
</dbReference>
<dbReference type="PANTHER" id="PTHR10131:SF94">
    <property type="entry name" value="TNF RECEPTOR-ASSOCIATED FACTOR 4"/>
    <property type="match status" value="1"/>
</dbReference>
<dbReference type="Pfam" id="PF02176">
    <property type="entry name" value="zf-TRAF"/>
    <property type="match status" value="1"/>
</dbReference>
<keyword evidence="3 7" id="KW-0479">Metal-binding</keyword>
<evidence type="ECO:0000256" key="7">
    <source>
        <dbReference type="PROSITE-ProRule" id="PRU00207"/>
    </source>
</evidence>
<dbReference type="PROSITE" id="PS50144">
    <property type="entry name" value="MATH"/>
    <property type="match status" value="1"/>
</dbReference>
<feature type="coiled-coil region" evidence="8">
    <location>
        <begin position="185"/>
        <end position="244"/>
    </location>
</feature>
<dbReference type="InterPro" id="IPR012227">
    <property type="entry name" value="TNF_rcpt-assoc_TRAF_met"/>
</dbReference>